<evidence type="ECO:0000313" key="2">
    <source>
        <dbReference type="Proteomes" id="UP000324222"/>
    </source>
</evidence>
<reference evidence="1 2" key="1">
    <citation type="submission" date="2019-05" db="EMBL/GenBank/DDBJ databases">
        <title>Another draft genome of Portunus trituberculatus and its Hox gene families provides insights of decapod evolution.</title>
        <authorList>
            <person name="Jeong J.-H."/>
            <person name="Song I."/>
            <person name="Kim S."/>
            <person name="Choi T."/>
            <person name="Kim D."/>
            <person name="Ryu S."/>
            <person name="Kim W."/>
        </authorList>
    </citation>
    <scope>NUCLEOTIDE SEQUENCE [LARGE SCALE GENOMIC DNA]</scope>
    <source>
        <tissue evidence="1">Muscle</tissue>
    </source>
</reference>
<keyword evidence="2" id="KW-1185">Reference proteome</keyword>
<proteinExistence type="predicted"/>
<evidence type="ECO:0000313" key="1">
    <source>
        <dbReference type="EMBL" id="MPC73915.1"/>
    </source>
</evidence>
<dbReference type="EMBL" id="VSRR010037814">
    <property type="protein sequence ID" value="MPC73915.1"/>
    <property type="molecule type" value="Genomic_DNA"/>
</dbReference>
<name>A0A5B7HVS7_PORTR</name>
<accession>A0A5B7HVS7</accession>
<comment type="caution">
    <text evidence="1">The sequence shown here is derived from an EMBL/GenBank/DDBJ whole genome shotgun (WGS) entry which is preliminary data.</text>
</comment>
<sequence length="116" mass="12387">MKAPPRARPGGGALCQRAPAVNKHGGWTGKVYTTVSRKFGYKTPAEAVAWRQCRGASESAGNYLLCAGQCQRVTGKAPVKFIFLTIPRSLEALCDLRGGREDQKSPLRNPVAVSSG</sequence>
<protein>
    <submittedName>
        <fullName evidence="1">Uncharacterized protein</fullName>
    </submittedName>
</protein>
<dbReference type="Proteomes" id="UP000324222">
    <property type="component" value="Unassembled WGS sequence"/>
</dbReference>
<organism evidence="1 2">
    <name type="scientific">Portunus trituberculatus</name>
    <name type="common">Swimming crab</name>
    <name type="synonym">Neptunus trituberculatus</name>
    <dbReference type="NCBI Taxonomy" id="210409"/>
    <lineage>
        <taxon>Eukaryota</taxon>
        <taxon>Metazoa</taxon>
        <taxon>Ecdysozoa</taxon>
        <taxon>Arthropoda</taxon>
        <taxon>Crustacea</taxon>
        <taxon>Multicrustacea</taxon>
        <taxon>Malacostraca</taxon>
        <taxon>Eumalacostraca</taxon>
        <taxon>Eucarida</taxon>
        <taxon>Decapoda</taxon>
        <taxon>Pleocyemata</taxon>
        <taxon>Brachyura</taxon>
        <taxon>Eubrachyura</taxon>
        <taxon>Portunoidea</taxon>
        <taxon>Portunidae</taxon>
        <taxon>Portuninae</taxon>
        <taxon>Portunus</taxon>
    </lineage>
</organism>
<dbReference type="AlphaFoldDB" id="A0A5B7HVS7"/>
<gene>
    <name evidence="1" type="ORF">E2C01_068258</name>
</gene>